<evidence type="ECO:0000256" key="6">
    <source>
        <dbReference type="ARBA" id="ARBA00034078"/>
    </source>
</evidence>
<sequence length="123" mass="13373">MSHAGGHARTCKVTFLPDNRTVTVRSGVTLLEASRRANAALRTRCGGVAGCLMCKVSADAEALLRLNDPTEPERRKLGPQLDEGIRLGCQARVRGDVVVTVPEDPLKAAIRRKLAEQAEEELW</sequence>
<dbReference type="InterPro" id="IPR001041">
    <property type="entry name" value="2Fe-2S_ferredoxin-type"/>
</dbReference>
<keyword evidence="5" id="KW-0411">Iron-sulfur</keyword>
<dbReference type="PANTHER" id="PTHR23426">
    <property type="entry name" value="FERREDOXIN/ADRENODOXIN"/>
    <property type="match status" value="1"/>
</dbReference>
<accession>A0A841T2T3</accession>
<keyword evidence="3" id="KW-0479">Metal-binding</keyword>
<organism evidence="8 9">
    <name type="scientific">Cohnella thailandensis</name>
    <dbReference type="NCBI Taxonomy" id="557557"/>
    <lineage>
        <taxon>Bacteria</taxon>
        <taxon>Bacillati</taxon>
        <taxon>Bacillota</taxon>
        <taxon>Bacilli</taxon>
        <taxon>Bacillales</taxon>
        <taxon>Paenibacillaceae</taxon>
        <taxon>Cohnella</taxon>
    </lineage>
</organism>
<reference evidence="8 9" key="1">
    <citation type="submission" date="2020-08" db="EMBL/GenBank/DDBJ databases">
        <title>Cohnella phylogeny.</title>
        <authorList>
            <person name="Dunlap C."/>
        </authorList>
    </citation>
    <scope>NUCLEOTIDE SEQUENCE [LARGE SCALE GENOMIC DNA]</scope>
    <source>
        <strain evidence="8 9">DSM 25241</strain>
    </source>
</reference>
<proteinExistence type="inferred from homology"/>
<comment type="similarity">
    <text evidence="1">Belongs to the adrenodoxin/putidaredoxin family.</text>
</comment>
<dbReference type="PROSITE" id="PS51085">
    <property type="entry name" value="2FE2S_FER_2"/>
    <property type="match status" value="1"/>
</dbReference>
<dbReference type="GO" id="GO:0051537">
    <property type="term" value="F:2 iron, 2 sulfur cluster binding"/>
    <property type="evidence" value="ECO:0007669"/>
    <property type="project" value="UniProtKB-KW"/>
</dbReference>
<dbReference type="InterPro" id="IPR001055">
    <property type="entry name" value="Adrenodoxin-like"/>
</dbReference>
<keyword evidence="4" id="KW-0408">Iron</keyword>
<dbReference type="Proteomes" id="UP000535838">
    <property type="component" value="Unassembled WGS sequence"/>
</dbReference>
<dbReference type="AlphaFoldDB" id="A0A841T2T3"/>
<dbReference type="InterPro" id="IPR012675">
    <property type="entry name" value="Beta-grasp_dom_sf"/>
</dbReference>
<comment type="caution">
    <text evidence="8">The sequence shown here is derived from an EMBL/GenBank/DDBJ whole genome shotgun (WGS) entry which is preliminary data.</text>
</comment>
<dbReference type="GO" id="GO:0009055">
    <property type="term" value="F:electron transfer activity"/>
    <property type="evidence" value="ECO:0007669"/>
    <property type="project" value="TreeGrafter"/>
</dbReference>
<dbReference type="CDD" id="cd00207">
    <property type="entry name" value="fer2"/>
    <property type="match status" value="1"/>
</dbReference>
<evidence type="ECO:0000313" key="8">
    <source>
        <dbReference type="EMBL" id="MBB6635401.1"/>
    </source>
</evidence>
<feature type="domain" description="2Fe-2S ferredoxin-type" evidence="7">
    <location>
        <begin position="11"/>
        <end position="105"/>
    </location>
</feature>
<dbReference type="EMBL" id="JACJVQ010000013">
    <property type="protein sequence ID" value="MBB6635401.1"/>
    <property type="molecule type" value="Genomic_DNA"/>
</dbReference>
<keyword evidence="9" id="KW-1185">Reference proteome</keyword>
<dbReference type="RefSeq" id="WP_185120633.1">
    <property type="nucleotide sequence ID" value="NZ_JACJVQ010000013.1"/>
</dbReference>
<protein>
    <submittedName>
        <fullName evidence="8">2Fe-2S iron-sulfur cluster binding domain-containing protein</fullName>
    </submittedName>
</protein>
<evidence type="ECO:0000256" key="1">
    <source>
        <dbReference type="ARBA" id="ARBA00010914"/>
    </source>
</evidence>
<dbReference type="Gene3D" id="3.10.20.30">
    <property type="match status" value="1"/>
</dbReference>
<evidence type="ECO:0000256" key="2">
    <source>
        <dbReference type="ARBA" id="ARBA00022714"/>
    </source>
</evidence>
<evidence type="ECO:0000256" key="3">
    <source>
        <dbReference type="ARBA" id="ARBA00022723"/>
    </source>
</evidence>
<dbReference type="InterPro" id="IPR036010">
    <property type="entry name" value="2Fe-2S_ferredoxin-like_sf"/>
</dbReference>
<dbReference type="Pfam" id="PF00111">
    <property type="entry name" value="Fer2"/>
    <property type="match status" value="1"/>
</dbReference>
<gene>
    <name evidence="8" type="ORF">H7B67_14885</name>
</gene>
<dbReference type="GO" id="GO:0046872">
    <property type="term" value="F:metal ion binding"/>
    <property type="evidence" value="ECO:0007669"/>
    <property type="project" value="UniProtKB-KW"/>
</dbReference>
<comment type="cofactor">
    <cofactor evidence="6">
        <name>[2Fe-2S] cluster</name>
        <dbReference type="ChEBI" id="CHEBI:190135"/>
    </cofactor>
</comment>
<dbReference type="SUPFAM" id="SSF54292">
    <property type="entry name" value="2Fe-2S ferredoxin-like"/>
    <property type="match status" value="1"/>
</dbReference>
<evidence type="ECO:0000259" key="7">
    <source>
        <dbReference type="PROSITE" id="PS51085"/>
    </source>
</evidence>
<dbReference type="GO" id="GO:0140647">
    <property type="term" value="P:P450-containing electron transport chain"/>
    <property type="evidence" value="ECO:0007669"/>
    <property type="project" value="InterPro"/>
</dbReference>
<dbReference type="PANTHER" id="PTHR23426:SF65">
    <property type="entry name" value="FERREDOXIN-2, MITOCHONDRIAL"/>
    <property type="match status" value="1"/>
</dbReference>
<name>A0A841T2T3_9BACL</name>
<evidence type="ECO:0000256" key="4">
    <source>
        <dbReference type="ARBA" id="ARBA00023004"/>
    </source>
</evidence>
<keyword evidence="2" id="KW-0001">2Fe-2S</keyword>
<evidence type="ECO:0000256" key="5">
    <source>
        <dbReference type="ARBA" id="ARBA00023014"/>
    </source>
</evidence>
<evidence type="ECO:0000313" key="9">
    <source>
        <dbReference type="Proteomes" id="UP000535838"/>
    </source>
</evidence>